<proteinExistence type="predicted"/>
<sequence>MILDANIVSTLKFVAREKYNLSSDDVQRISSKCRESLLLKAMQSLNVEYLQALVILVLTDIGAKAWPIIGSLSRSAEYLQLSIEEDEARSRRVFTPYSILSASSGWIEEEERRRLFWVIFNLDSMLTFDEILIVALVGIQARQPSESVLTLGMRGKGDHIIDTKDVTSTLHGILHTQRSIIEDVYGSKTGENQVLAIYKEVLTQCDQGLEIPEDVTLLFEDDNQGSIPRLLVGDEKRRSGGAGIYYHFEFVGHPRNYKWLNSNHLPKRGSSSTKHTTIFNVADIKPIEVPLSFAMMKAWNTHALTPSQLPAFFDAFIDNTFSLSAVDAKECSQLLFEYDQLIGLGKHECIEDDTFSVIYYDEADSVLRRWSDLLGR</sequence>
<dbReference type="PANTHER" id="PTHR37842:SF2">
    <property type="entry name" value="GYLCOSYL HYDROLASE 115 C-TERMINAL DOMAIN-CONTAINING PROTEIN"/>
    <property type="match status" value="1"/>
</dbReference>
<dbReference type="Gene3D" id="3.20.20.520">
    <property type="entry name" value="Glycosyl hydrolase family 115"/>
    <property type="match status" value="1"/>
</dbReference>
<dbReference type="Proteomes" id="UP001160390">
    <property type="component" value="Unassembled WGS sequence"/>
</dbReference>
<dbReference type="Pfam" id="PF15979">
    <property type="entry name" value="Glyco_hydro_115"/>
    <property type="match status" value="1"/>
</dbReference>
<dbReference type="Gene3D" id="1.20.58.2150">
    <property type="match status" value="1"/>
</dbReference>
<organism evidence="1 2">
    <name type="scientific">Clonostachys chloroleuca</name>
    <dbReference type="NCBI Taxonomy" id="1926264"/>
    <lineage>
        <taxon>Eukaryota</taxon>
        <taxon>Fungi</taxon>
        <taxon>Dikarya</taxon>
        <taxon>Ascomycota</taxon>
        <taxon>Pezizomycotina</taxon>
        <taxon>Sordariomycetes</taxon>
        <taxon>Hypocreomycetidae</taxon>
        <taxon>Hypocreales</taxon>
        <taxon>Bionectriaceae</taxon>
        <taxon>Clonostachys</taxon>
    </lineage>
</organism>
<protein>
    <recommendedName>
        <fullName evidence="3">Transcription factor domain-containing protein</fullName>
    </recommendedName>
</protein>
<dbReference type="InterPro" id="IPR042301">
    <property type="entry name" value="GH115_sf"/>
</dbReference>
<evidence type="ECO:0000313" key="1">
    <source>
        <dbReference type="EMBL" id="CAI6090802.1"/>
    </source>
</evidence>
<dbReference type="CDD" id="cd12148">
    <property type="entry name" value="fungal_TF_MHR"/>
    <property type="match status" value="1"/>
</dbReference>
<comment type="caution">
    <text evidence="1">The sequence shown here is derived from an EMBL/GenBank/DDBJ whole genome shotgun (WGS) entry which is preliminary data.</text>
</comment>
<reference evidence="1" key="1">
    <citation type="submission" date="2023-01" db="EMBL/GenBank/DDBJ databases">
        <authorList>
            <person name="Piombo E."/>
        </authorList>
    </citation>
    <scope>NUCLEOTIDE SEQUENCE</scope>
</reference>
<dbReference type="InterPro" id="IPR031924">
    <property type="entry name" value="GH115"/>
</dbReference>
<dbReference type="AlphaFoldDB" id="A0AA35M5B5"/>
<keyword evidence="2" id="KW-1185">Reference proteome</keyword>
<accession>A0AA35M5B5</accession>
<evidence type="ECO:0000313" key="2">
    <source>
        <dbReference type="Proteomes" id="UP001160390"/>
    </source>
</evidence>
<dbReference type="PANTHER" id="PTHR37842">
    <property type="match status" value="1"/>
</dbReference>
<evidence type="ECO:0008006" key="3">
    <source>
        <dbReference type="Google" id="ProtNLM"/>
    </source>
</evidence>
<name>A0AA35M5B5_9HYPO</name>
<dbReference type="EMBL" id="CABFNP030001042">
    <property type="protein sequence ID" value="CAI6090802.1"/>
    <property type="molecule type" value="Genomic_DNA"/>
</dbReference>
<gene>
    <name evidence="1" type="ORF">CCHLO57077_00010014</name>
</gene>